<feature type="chain" id="PRO_5015752231" evidence="1">
    <location>
        <begin position="20"/>
        <end position="219"/>
    </location>
</feature>
<dbReference type="KEGG" id="aez:C3E78_07685"/>
<evidence type="ECO:0000256" key="1">
    <source>
        <dbReference type="SAM" id="SignalP"/>
    </source>
</evidence>
<organism evidence="2 3">
    <name type="scientific">Aeromicrobium chenweiae</name>
    <dbReference type="NCBI Taxonomy" id="2079793"/>
    <lineage>
        <taxon>Bacteria</taxon>
        <taxon>Bacillati</taxon>
        <taxon>Actinomycetota</taxon>
        <taxon>Actinomycetes</taxon>
        <taxon>Propionibacteriales</taxon>
        <taxon>Nocardioidaceae</taxon>
        <taxon>Aeromicrobium</taxon>
    </lineage>
</organism>
<proteinExistence type="predicted"/>
<name>A0A2S0WL63_9ACTN</name>
<dbReference type="AlphaFoldDB" id="A0A2S0WL63"/>
<protein>
    <submittedName>
        <fullName evidence="2">Uncharacterized protein</fullName>
    </submittedName>
</protein>
<evidence type="ECO:0000313" key="2">
    <source>
        <dbReference type="EMBL" id="AWB92089.1"/>
    </source>
</evidence>
<accession>A0A2S0WL63</accession>
<dbReference type="EMBL" id="CP026952">
    <property type="protein sequence ID" value="AWB92089.1"/>
    <property type="molecule type" value="Genomic_DNA"/>
</dbReference>
<evidence type="ECO:0000313" key="3">
    <source>
        <dbReference type="Proteomes" id="UP000244384"/>
    </source>
</evidence>
<reference evidence="3" key="1">
    <citation type="submission" date="2018-01" db="EMBL/GenBank/DDBJ databases">
        <authorList>
            <person name="Li J."/>
        </authorList>
    </citation>
    <scope>NUCLEOTIDE SEQUENCE [LARGE SCALE GENOMIC DNA]</scope>
    <source>
        <strain evidence="3">592</strain>
    </source>
</reference>
<keyword evidence="1" id="KW-0732">Signal</keyword>
<dbReference type="Proteomes" id="UP000244384">
    <property type="component" value="Chromosome"/>
</dbReference>
<feature type="signal peptide" evidence="1">
    <location>
        <begin position="1"/>
        <end position="19"/>
    </location>
</feature>
<gene>
    <name evidence="2" type="ORF">C3E78_07685</name>
</gene>
<keyword evidence="3" id="KW-1185">Reference proteome</keyword>
<sequence>MALGLAAGLAAAVPSSANAASGKQKYVKVSTKYVHNWTFRSKAIKACVFFEVSGKITGTRRYAYHNPEGDGWDTNWYYYYKIKANNPKIKAKAWPRKGSGCDSTKKVKLTKLQLKQAWNETRCGLGLSYTGSIPFAISVNSTPGCKKHSLGTLSTSHSGPITGASQSNSGSAIKFKSGVIARKGDAIGFKAAARVTGHRKIKGVGKSDSVSKSFYAYLK</sequence>